<dbReference type="Gene3D" id="2.170.16.10">
    <property type="entry name" value="Hedgehog/Intein (Hint) domain"/>
    <property type="match status" value="3"/>
</dbReference>
<dbReference type="SUPFAM" id="SSF50249">
    <property type="entry name" value="Nucleic acid-binding proteins"/>
    <property type="match status" value="1"/>
</dbReference>
<dbReference type="Pfam" id="PF14528">
    <property type="entry name" value="LAGLIDADG_3"/>
    <property type="match status" value="2"/>
</dbReference>
<dbReference type="InterPro" id="IPR027417">
    <property type="entry name" value="P-loop_NTPase"/>
</dbReference>
<evidence type="ECO:0000259" key="11">
    <source>
        <dbReference type="PROSITE" id="PS50051"/>
    </source>
</evidence>
<comment type="similarity">
    <text evidence="1">Belongs to the MCM family.</text>
</comment>
<dbReference type="EC" id="3.6.4.12" evidence="2"/>
<evidence type="ECO:0000256" key="10">
    <source>
        <dbReference type="ARBA" id="ARBA00023125"/>
    </source>
</evidence>
<dbReference type="InterPro" id="IPR006142">
    <property type="entry name" value="INTEIN"/>
</dbReference>
<dbReference type="SMART" id="SM00350">
    <property type="entry name" value="MCM"/>
    <property type="match status" value="1"/>
</dbReference>
<name>A0A938YX73_9ARCH</name>
<dbReference type="InterPro" id="IPR031327">
    <property type="entry name" value="MCM"/>
</dbReference>
<dbReference type="InterPro" id="IPR004042">
    <property type="entry name" value="Intein_endonuc_central"/>
</dbReference>
<dbReference type="InterPro" id="IPR041562">
    <property type="entry name" value="MCM_lid"/>
</dbReference>
<comment type="caution">
    <text evidence="13">The sequence shown here is derived from an EMBL/GenBank/DDBJ whole genome shotgun (WGS) entry which is preliminary data.</text>
</comment>
<dbReference type="PROSITE" id="PS50819">
    <property type="entry name" value="INTEIN_ENDONUCLEASE"/>
    <property type="match status" value="2"/>
</dbReference>
<evidence type="ECO:0000256" key="5">
    <source>
        <dbReference type="ARBA" id="ARBA00022801"/>
    </source>
</evidence>
<dbReference type="InterPro" id="IPR003586">
    <property type="entry name" value="Hint_dom_C"/>
</dbReference>
<protein>
    <recommendedName>
        <fullName evidence="2">DNA helicase</fullName>
        <ecNumber evidence="2">3.6.4.12</ecNumber>
    </recommendedName>
</protein>
<evidence type="ECO:0000256" key="4">
    <source>
        <dbReference type="ARBA" id="ARBA00022741"/>
    </source>
</evidence>
<dbReference type="EMBL" id="JAFGDB010000041">
    <property type="protein sequence ID" value="MBN2067331.1"/>
    <property type="molecule type" value="Genomic_DNA"/>
</dbReference>
<keyword evidence="5" id="KW-0378">Hydrolase</keyword>
<dbReference type="GO" id="GO:0016787">
    <property type="term" value="F:hydrolase activity"/>
    <property type="evidence" value="ECO:0007669"/>
    <property type="project" value="UniProtKB-KW"/>
</dbReference>
<feature type="domain" description="DOD-type homing endonuclease" evidence="12">
    <location>
        <begin position="478"/>
        <end position="614"/>
    </location>
</feature>
<dbReference type="PRINTS" id="PR00379">
    <property type="entry name" value="INTEIN"/>
</dbReference>
<dbReference type="SUPFAM" id="SSF55608">
    <property type="entry name" value="Homing endonucleases"/>
    <property type="match status" value="2"/>
</dbReference>
<feature type="domain" description="DOD-type homing endonuclease" evidence="12">
    <location>
        <begin position="968"/>
        <end position="1107"/>
    </location>
</feature>
<dbReference type="GO" id="GO:0042555">
    <property type="term" value="C:MCM complex"/>
    <property type="evidence" value="ECO:0007669"/>
    <property type="project" value="TreeGrafter"/>
</dbReference>
<evidence type="ECO:0000256" key="1">
    <source>
        <dbReference type="ARBA" id="ARBA00008010"/>
    </source>
</evidence>
<dbReference type="GO" id="GO:0006260">
    <property type="term" value="P:DNA replication"/>
    <property type="evidence" value="ECO:0007669"/>
    <property type="project" value="UniProtKB-KW"/>
</dbReference>
<dbReference type="InterPro" id="IPR001208">
    <property type="entry name" value="MCM_dom"/>
</dbReference>
<sequence>MPEKEETLARSGSENPFIEKFQAFFESQYKKEIERLVGSYPEKRSLNVDFGLLQQFDYQLADELIESPDYLLEAAEQALESVDIPALEVKEFRPHVRFFNLPKDREKLIRDIGSEDLGKLIAVEGVVRQITDVLPKLMVAVWKCRRCGNIYRIEQKTQEISMPNFCECKHRDFELQQDQSTFIDFQKIQIQEPLEKLKGNEQAVYLDIYVSDDQVNKVGAGDKTRFVGTLRLYPAQQKKIVYGRFLASMHMEETEREFEEVEVTPEEEKEIQKLAKNPKIYEMLTGSIAPAIYGHEVVKESIILQLFGGVKKVLPGNQVIRGNAHVLLVGDPGCLVADERIVLGNGAIERMGDLGQEHLEEINVQVLTGQGGAKRDRATVFHYYKSQPVIEIITETGKSIRGTANHPLMQVSKEDGCLKRQWTRLDEFREGDQVAVVAGIPCGIEGFVETGFKPIKYTSGPKPKGSLPEKLTPELAAFLGYMTGDGRVRKYETAFVVADGEKDILKPLIQMAEGLFSIKPRIVRRKLPGRTVWLNYASIYSNNIAQNLMFLKEKRIPKIVMRSGNKVAASFLKWLYEADGCAFCKGRGRRAISFKAKNIELLRDMQVLLLRFGIHSRIVKRALQIRRGRDIIKFAENIGFASKKKRQRLEKLKKEARKFKRFGQQRSERIVKIIKHKPEDVFDIEVPNSHRFIANGVVSHNTGKSQILQAANNIAPKSIYTAGKTTSGVGLCVAPDSLILNDNGFKRIGNFVEENFCSEKAVEEIPNAWANDFCGKSHSLNQQLKVEEGRISKIWRIKAPPEMIEIETRLGKKLELTPNTSIIRIKENKIEWTQAKDAMPGDFIACCRKLPEGERKNIPTISVLASDKNIKVKDNVSALLKEMTNRLVQNYGTLQKIAKRMGKSRDTLYAIRNKKFYHAISLKNFVEMGKEAGFDEGVVSGHISEIFISHGKEMKLPRYLDDEEIAYLAGLVLGDGNLCERGNSSSIRFFSASEQLLHRFDRIVSEKFGLAAEKINDGIRVPARRVKFRAVCDILKAFGLHKDKTKIKISHLASEMPNNVLAKLLQGLFDTDGYVVAGESYSASIGLTTISEELARSTQLGLLKFGIQSKLRKKKKAGQLAVGRKISVRSKHDQYCIEIRGKGNIDLFKESIGFSLERKKGKLQKLVSAAKGNTNIDVIPQIKTLLKEENAEWVYSSGRSNISREKLQKMSNNNSINSSFLKQLAKSDIMWEQITTKRSFKPEYPFVYDFSVEKNHNFIANGIFAHNTASAVKDDFGEGGWTLKAGALVLSSGGVCMADELDKMDNDDRYALHEAMEQGMVSVAKAGIVTRFKAETSILAAANPKFSRFDQYTPFIEQVNLPPTLVSRFDLFFMIKDVLDKTKDEAISEHILRTHRSGELLSQHKRKGRVLKKQELEEIESISAPKITQDILRKYISYARQNIFPVLSKEAIQAIGDFYIGLRDMGRKEGSYAATHRQLEGLVRLSEASARVRLSDIVEKQDAERAIRLVKASLSDVVTDPETGKIDYDIIATGVTHTQITNMKRIIDIVKAKAREMDAVPVQDVLAEAETEGISKEKARDLISKLEKKGELYRPRHDLLKPTQKE</sequence>
<dbReference type="SUPFAM" id="SSF52540">
    <property type="entry name" value="P-loop containing nucleoside triphosphate hydrolases"/>
    <property type="match status" value="1"/>
</dbReference>
<keyword evidence="3" id="KW-0235">DNA replication</keyword>
<evidence type="ECO:0000256" key="3">
    <source>
        <dbReference type="ARBA" id="ARBA00022705"/>
    </source>
</evidence>
<gene>
    <name evidence="13" type="ORF">JW744_02595</name>
</gene>
<dbReference type="PANTHER" id="PTHR11630:SF66">
    <property type="entry name" value="DNA REPLICATION LICENSING FACTOR MCM4"/>
    <property type="match status" value="1"/>
</dbReference>
<dbReference type="CDD" id="cd00081">
    <property type="entry name" value="Hint"/>
    <property type="match status" value="4"/>
</dbReference>
<dbReference type="Gene3D" id="2.40.50.140">
    <property type="entry name" value="Nucleic acid-binding proteins"/>
    <property type="match status" value="1"/>
</dbReference>
<dbReference type="FunFam" id="2.20.28.10:FF:000003">
    <property type="entry name" value="DNA helicase"/>
    <property type="match status" value="1"/>
</dbReference>
<dbReference type="Pfam" id="PF00493">
    <property type="entry name" value="MCM"/>
    <property type="match status" value="2"/>
</dbReference>
<evidence type="ECO:0000256" key="8">
    <source>
        <dbReference type="ARBA" id="ARBA00022840"/>
    </source>
</evidence>
<dbReference type="InterPro" id="IPR006141">
    <property type="entry name" value="Intein_N"/>
</dbReference>
<keyword evidence="8 13" id="KW-0067">ATP-binding</keyword>
<dbReference type="PANTHER" id="PTHR11630">
    <property type="entry name" value="DNA REPLICATION LICENSING FACTOR MCM FAMILY MEMBER"/>
    <property type="match status" value="1"/>
</dbReference>
<dbReference type="PROSITE" id="PS50051">
    <property type="entry name" value="MCM_2"/>
    <property type="match status" value="2"/>
</dbReference>
<dbReference type="GO" id="GO:0005524">
    <property type="term" value="F:ATP binding"/>
    <property type="evidence" value="ECO:0007669"/>
    <property type="project" value="UniProtKB-KW"/>
</dbReference>
<dbReference type="Proteomes" id="UP000809243">
    <property type="component" value="Unassembled WGS sequence"/>
</dbReference>
<dbReference type="Gene3D" id="3.10.28.10">
    <property type="entry name" value="Homing endonucleases"/>
    <property type="match status" value="2"/>
</dbReference>
<dbReference type="PROSITE" id="PS50818">
    <property type="entry name" value="INTEIN_C_TER"/>
    <property type="match status" value="2"/>
</dbReference>
<dbReference type="InterPro" id="IPR003587">
    <property type="entry name" value="Hint_dom_N"/>
</dbReference>
<dbReference type="Pfam" id="PF17207">
    <property type="entry name" value="MCM_OB"/>
    <property type="match status" value="1"/>
</dbReference>
<evidence type="ECO:0000256" key="7">
    <source>
        <dbReference type="ARBA" id="ARBA00022813"/>
    </source>
</evidence>
<keyword evidence="7" id="KW-0068">Autocatalytic cleavage</keyword>
<feature type="domain" description="MCM C-terminal AAA(+) ATPase" evidence="11">
    <location>
        <begin position="280"/>
        <end position="333"/>
    </location>
</feature>
<keyword evidence="4" id="KW-0547">Nucleotide-binding</keyword>
<evidence type="ECO:0000256" key="2">
    <source>
        <dbReference type="ARBA" id="ARBA00012551"/>
    </source>
</evidence>
<keyword evidence="10" id="KW-0238">DNA-binding</keyword>
<dbReference type="SMART" id="SM00305">
    <property type="entry name" value="HintC"/>
    <property type="match status" value="2"/>
</dbReference>
<dbReference type="GO" id="GO:0017116">
    <property type="term" value="F:single-stranded DNA helicase activity"/>
    <property type="evidence" value="ECO:0007669"/>
    <property type="project" value="TreeGrafter"/>
</dbReference>
<dbReference type="SUPFAM" id="SSF51294">
    <property type="entry name" value="Hedgehog/intein (Hint) domain"/>
    <property type="match status" value="2"/>
</dbReference>
<keyword evidence="6" id="KW-0347">Helicase</keyword>
<dbReference type="GO" id="GO:0004519">
    <property type="term" value="F:endonuclease activity"/>
    <property type="evidence" value="ECO:0007669"/>
    <property type="project" value="InterPro"/>
</dbReference>
<evidence type="ECO:0000313" key="14">
    <source>
        <dbReference type="Proteomes" id="UP000809243"/>
    </source>
</evidence>
<dbReference type="Gene3D" id="3.40.50.300">
    <property type="entry name" value="P-loop containing nucleotide triphosphate hydrolases"/>
    <property type="match status" value="3"/>
</dbReference>
<dbReference type="NCBIfam" id="TIGR01443">
    <property type="entry name" value="intein_Cterm"/>
    <property type="match status" value="2"/>
</dbReference>
<reference evidence="13" key="1">
    <citation type="submission" date="2021-01" db="EMBL/GenBank/DDBJ databases">
        <title>Active Sulfur Cycling in an Early Earth Analoge.</title>
        <authorList>
            <person name="Hahn C.R."/>
            <person name="Youssef N.H."/>
            <person name="Elshahed M."/>
        </authorList>
    </citation>
    <scope>NUCLEOTIDE SEQUENCE</scope>
    <source>
        <strain evidence="13">Zod_Metabat.1151</strain>
    </source>
</reference>
<accession>A0A938YX73</accession>
<dbReference type="Pfam" id="PF17855">
    <property type="entry name" value="MCM_lid"/>
    <property type="match status" value="1"/>
</dbReference>
<dbReference type="InterPro" id="IPR027434">
    <property type="entry name" value="Homing_endonucl"/>
</dbReference>
<dbReference type="InterPro" id="IPR036844">
    <property type="entry name" value="Hint_dom_sf"/>
</dbReference>
<dbReference type="Pfam" id="PF14551">
    <property type="entry name" value="MCM_N"/>
    <property type="match status" value="1"/>
</dbReference>
<dbReference type="InterPro" id="IPR033762">
    <property type="entry name" value="MCM_OB"/>
</dbReference>
<proteinExistence type="inferred from homology"/>
<dbReference type="GO" id="GO:0016539">
    <property type="term" value="P:intein-mediated protein splicing"/>
    <property type="evidence" value="ECO:0007669"/>
    <property type="project" value="InterPro"/>
</dbReference>
<dbReference type="InterPro" id="IPR030934">
    <property type="entry name" value="Intein_C"/>
</dbReference>
<dbReference type="NCBIfam" id="TIGR01445">
    <property type="entry name" value="intein_Nterm"/>
    <property type="match status" value="2"/>
</dbReference>
<dbReference type="GO" id="GO:0003697">
    <property type="term" value="F:single-stranded DNA binding"/>
    <property type="evidence" value="ECO:0007669"/>
    <property type="project" value="TreeGrafter"/>
</dbReference>
<dbReference type="InterPro" id="IPR004860">
    <property type="entry name" value="LAGLIDADG_dom"/>
</dbReference>
<dbReference type="InterPro" id="IPR027925">
    <property type="entry name" value="MCM_N"/>
</dbReference>
<dbReference type="Gene3D" id="1.10.10.10">
    <property type="entry name" value="Winged helix-like DNA-binding domain superfamily/Winged helix DNA-binding domain"/>
    <property type="match status" value="1"/>
</dbReference>
<dbReference type="SMART" id="SM00306">
    <property type="entry name" value="HintN"/>
    <property type="match status" value="2"/>
</dbReference>
<dbReference type="InterPro" id="IPR012340">
    <property type="entry name" value="NA-bd_OB-fold"/>
</dbReference>
<evidence type="ECO:0000256" key="6">
    <source>
        <dbReference type="ARBA" id="ARBA00022806"/>
    </source>
</evidence>
<dbReference type="InterPro" id="IPR036388">
    <property type="entry name" value="WH-like_DNA-bd_sf"/>
</dbReference>
<organism evidence="13 14">
    <name type="scientific">Candidatus Iainarchaeum sp</name>
    <dbReference type="NCBI Taxonomy" id="3101447"/>
    <lineage>
        <taxon>Archaea</taxon>
        <taxon>Candidatus Iainarchaeota</taxon>
        <taxon>Candidatus Iainarchaeia</taxon>
        <taxon>Candidatus Iainarchaeales</taxon>
        <taxon>Candidatus Iainarchaeaceae</taxon>
        <taxon>Candidatus Iainarchaeum</taxon>
    </lineage>
</organism>
<dbReference type="Gene3D" id="3.30.1640.10">
    <property type="entry name" value="mini-chromosome maintenance (MCM) complex, chain A, domain 1"/>
    <property type="match status" value="1"/>
</dbReference>
<feature type="domain" description="MCM C-terminal AAA(+) ATPase" evidence="11">
    <location>
        <begin position="1262"/>
        <end position="1391"/>
    </location>
</feature>
<evidence type="ECO:0000256" key="9">
    <source>
        <dbReference type="ARBA" id="ARBA00023000"/>
    </source>
</evidence>
<evidence type="ECO:0000259" key="12">
    <source>
        <dbReference type="PROSITE" id="PS50819"/>
    </source>
</evidence>
<dbReference type="Pfam" id="PF14890">
    <property type="entry name" value="Intein_splicing"/>
    <property type="match status" value="2"/>
</dbReference>
<keyword evidence="9" id="KW-0651">Protein splicing</keyword>
<dbReference type="PROSITE" id="PS50817">
    <property type="entry name" value="INTEIN_N_TER"/>
    <property type="match status" value="2"/>
</dbReference>
<evidence type="ECO:0000313" key="13">
    <source>
        <dbReference type="EMBL" id="MBN2067331.1"/>
    </source>
</evidence>
<dbReference type="Gene3D" id="2.20.28.10">
    <property type="match status" value="1"/>
</dbReference>